<evidence type="ECO:0000313" key="1">
    <source>
        <dbReference type="EMBL" id="MBA8881327.1"/>
    </source>
</evidence>
<reference evidence="1 2" key="1">
    <citation type="submission" date="2020-07" db="EMBL/GenBank/DDBJ databases">
        <title>Genomic Encyclopedia of Type Strains, Phase IV (KMG-V): Genome sequencing to study the core and pangenomes of soil and plant-associated prokaryotes.</title>
        <authorList>
            <person name="Whitman W."/>
        </authorList>
    </citation>
    <scope>NUCLEOTIDE SEQUENCE [LARGE SCALE GENOMIC DNA]</scope>
    <source>
        <strain evidence="1 2">AN3</strain>
    </source>
</reference>
<dbReference type="RefSeq" id="WP_182551925.1">
    <property type="nucleotide sequence ID" value="NZ_JACGXN010000013.1"/>
</dbReference>
<comment type="caution">
    <text evidence="1">The sequence shown here is derived from an EMBL/GenBank/DDBJ whole genome shotgun (WGS) entry which is preliminary data.</text>
</comment>
<keyword evidence="2" id="KW-1185">Reference proteome</keyword>
<dbReference type="AlphaFoldDB" id="A0A839EY57"/>
<dbReference type="EMBL" id="JACGXN010000013">
    <property type="protein sequence ID" value="MBA8881327.1"/>
    <property type="molecule type" value="Genomic_DNA"/>
</dbReference>
<accession>A0A839EY57</accession>
<proteinExistence type="predicted"/>
<dbReference type="Proteomes" id="UP000549052">
    <property type="component" value="Unassembled WGS sequence"/>
</dbReference>
<evidence type="ECO:0000313" key="2">
    <source>
        <dbReference type="Proteomes" id="UP000549052"/>
    </source>
</evidence>
<organism evidence="1 2">
    <name type="scientific">Phyllobacterium myrsinacearum</name>
    <dbReference type="NCBI Taxonomy" id="28101"/>
    <lineage>
        <taxon>Bacteria</taxon>
        <taxon>Pseudomonadati</taxon>
        <taxon>Pseudomonadota</taxon>
        <taxon>Alphaproteobacteria</taxon>
        <taxon>Hyphomicrobiales</taxon>
        <taxon>Phyllobacteriaceae</taxon>
        <taxon>Phyllobacterium</taxon>
    </lineage>
</organism>
<name>A0A839EY57_9HYPH</name>
<gene>
    <name evidence="1" type="ORF">FHW16_005065</name>
</gene>
<sequence>MMFILLSVGMMIAMMVSAVVMMMEENRKREAKVKTSRFGVYPMNGHSDRQRF</sequence>
<protein>
    <submittedName>
        <fullName evidence="1">Uncharacterized protein</fullName>
    </submittedName>
</protein>